<reference evidence="1 2" key="1">
    <citation type="submission" date="2024-04" db="EMBL/GenBank/DDBJ databases">
        <title>Okeanomitos corallinicola gen. &amp; sp. nov. (Nostocales, Cyanobacteria), a new toxic marine heterocyst-forming cyanobacterium from a coral reef.</title>
        <authorList>
            <person name="Li H."/>
            <person name="Li R."/>
            <person name="Kang J."/>
            <person name="Hii K.S."/>
            <person name="Mohamed H.F."/>
            <person name="Xu X."/>
            <person name="Luo Z."/>
        </authorList>
    </citation>
    <scope>NUCLEOTIDE SEQUENCE [LARGE SCALE GENOMIC DNA]</scope>
    <source>
        <strain evidence="1 2">TIOX110</strain>
    </source>
</reference>
<keyword evidence="2" id="KW-1185">Reference proteome</keyword>
<evidence type="ECO:0000313" key="1">
    <source>
        <dbReference type="EMBL" id="WZB88029.1"/>
    </source>
</evidence>
<accession>A0ABZ2USU0</accession>
<evidence type="ECO:0000313" key="2">
    <source>
        <dbReference type="Proteomes" id="UP001483337"/>
    </source>
</evidence>
<protein>
    <submittedName>
        <fullName evidence="1">Uncharacterized protein</fullName>
    </submittedName>
</protein>
<sequence>MSLRDCVLFTLLNTVACLTFPKLVSVVLEVKKTQLTQEEQKIEANRNISTSAVNQEVASVL</sequence>
<dbReference type="Proteomes" id="UP001483337">
    <property type="component" value="Chromosome"/>
</dbReference>
<dbReference type="RefSeq" id="WP_353930938.1">
    <property type="nucleotide sequence ID" value="NZ_CP150886.1"/>
</dbReference>
<dbReference type="EMBL" id="CP150886">
    <property type="protein sequence ID" value="WZB88029.1"/>
    <property type="molecule type" value="Genomic_DNA"/>
</dbReference>
<proteinExistence type="predicted"/>
<gene>
    <name evidence="1" type="ORF">WJM97_22210</name>
</gene>
<organism evidence="1 2">
    <name type="scientific">Okeanomitos corallinicola TIOX110</name>
    <dbReference type="NCBI Taxonomy" id="3133117"/>
    <lineage>
        <taxon>Bacteria</taxon>
        <taxon>Bacillati</taxon>
        <taxon>Cyanobacteriota</taxon>
        <taxon>Cyanophyceae</taxon>
        <taxon>Nostocales</taxon>
        <taxon>Aphanizomenonaceae</taxon>
        <taxon>Okeanomitos</taxon>
    </lineage>
</organism>
<name>A0ABZ2USU0_9CYAN</name>